<evidence type="ECO:0000256" key="5">
    <source>
        <dbReference type="PROSITE-ProRule" id="PRU00742"/>
    </source>
</evidence>
<accession>A0ABM5MZ62</accession>
<dbReference type="Pfam" id="PF00491">
    <property type="entry name" value="Arginase"/>
    <property type="match status" value="1"/>
</dbReference>
<dbReference type="InterPro" id="IPR023696">
    <property type="entry name" value="Ureohydrolase_dom_sf"/>
</dbReference>
<dbReference type="PIRSF" id="PIRSF036979">
    <property type="entry name" value="Arginase"/>
    <property type="match status" value="1"/>
</dbReference>
<reference evidence="6 7" key="1">
    <citation type="submission" date="2011-07" db="EMBL/GenBank/DDBJ databases">
        <title>The complete genome of chromosome of Emticicia oligotrophica DSM 17448.</title>
        <authorList>
            <consortium name="US DOE Joint Genome Institute (JGI-PGF)"/>
            <person name="Lucas S."/>
            <person name="Han J."/>
            <person name="Lapidus A."/>
            <person name="Bruce D."/>
            <person name="Goodwin L."/>
            <person name="Pitluck S."/>
            <person name="Peters L."/>
            <person name="Kyrpides N."/>
            <person name="Mavromatis K."/>
            <person name="Ivanova N."/>
            <person name="Ovchinnikova G."/>
            <person name="Teshima H."/>
            <person name="Detter J.C."/>
            <person name="Tapia R."/>
            <person name="Han C."/>
            <person name="Land M."/>
            <person name="Hauser L."/>
            <person name="Markowitz V."/>
            <person name="Cheng J.-F."/>
            <person name="Hugenholtz P."/>
            <person name="Woyke T."/>
            <person name="Wu D."/>
            <person name="Tindall B."/>
            <person name="Pomrenke H."/>
            <person name="Brambilla E."/>
            <person name="Klenk H.-P."/>
            <person name="Eisen J.A."/>
        </authorList>
    </citation>
    <scope>NUCLEOTIDE SEQUENCE [LARGE SCALE GENOMIC DNA]</scope>
    <source>
        <strain evidence="6 7">DSM 17448</strain>
    </source>
</reference>
<dbReference type="Gene3D" id="3.40.800.10">
    <property type="entry name" value="Ureohydrolase domain"/>
    <property type="match status" value="1"/>
</dbReference>
<dbReference type="CDD" id="cd09988">
    <property type="entry name" value="Formimidoylglutamase"/>
    <property type="match status" value="1"/>
</dbReference>
<gene>
    <name evidence="6" type="ordered locus">Emtol_1281</name>
</gene>
<keyword evidence="4" id="KW-0464">Manganese</keyword>
<dbReference type="SUPFAM" id="SSF52768">
    <property type="entry name" value="Arginase/deacetylase"/>
    <property type="match status" value="1"/>
</dbReference>
<dbReference type="EMBL" id="CP002961">
    <property type="protein sequence ID" value="AFK02430.1"/>
    <property type="molecule type" value="Genomic_DNA"/>
</dbReference>
<proteinExistence type="inferred from homology"/>
<keyword evidence="2" id="KW-0378">Hydrolase</keyword>
<dbReference type="Proteomes" id="UP000002875">
    <property type="component" value="Chromosome"/>
</dbReference>
<dbReference type="InterPro" id="IPR006035">
    <property type="entry name" value="Ureohydrolase"/>
</dbReference>
<name>A0ABM5MZ62_EMTOG</name>
<comment type="similarity">
    <text evidence="5">Belongs to the arginase family.</text>
</comment>
<evidence type="ECO:0000256" key="2">
    <source>
        <dbReference type="ARBA" id="ARBA00022801"/>
    </source>
</evidence>
<protein>
    <submittedName>
        <fullName evidence="6">Arginase/agmatinase/formiminoglutamase</fullName>
    </submittedName>
</protein>
<evidence type="ECO:0000256" key="3">
    <source>
        <dbReference type="ARBA" id="ARBA00022808"/>
    </source>
</evidence>
<keyword evidence="3" id="KW-0369">Histidine metabolism</keyword>
<dbReference type="RefSeq" id="WP_015028130.1">
    <property type="nucleotide sequence ID" value="NC_018748.1"/>
</dbReference>
<evidence type="ECO:0000313" key="6">
    <source>
        <dbReference type="EMBL" id="AFK02430.1"/>
    </source>
</evidence>
<dbReference type="PROSITE" id="PS51409">
    <property type="entry name" value="ARGINASE_2"/>
    <property type="match status" value="1"/>
</dbReference>
<evidence type="ECO:0000256" key="1">
    <source>
        <dbReference type="ARBA" id="ARBA00022723"/>
    </source>
</evidence>
<dbReference type="PANTHER" id="PTHR11358:SF35">
    <property type="entry name" value="FORMIMIDOYLGLUTAMASE"/>
    <property type="match status" value="1"/>
</dbReference>
<keyword evidence="1" id="KW-0479">Metal-binding</keyword>
<sequence length="327" mass="36319">MKNNNLKTYQQNDLVSIIKTRAGETKLGERIKLNWQANEVEFVLLGITEDIGVQVNRGIGGTHTAWISFLNAFLNIQSTKVLSGNEIGIYGCLSFDDLKISSESIEIIDNEVVKAILEIINFGKTPVIIGGGHNNAYPIIKGVGIAKKQAINAINLDAHSDFRVKEGRHSGNGFRYAFNEGFLQKYSIIGLHENYNSQVIIDEISQNPSIQFCFWEDIFLREKMTFKEAILQAIEFTKSKPTGIELDLDCIENVLTSAMTPCGISATQARQYIHQTSTLANVAYLHICEGATQLATGQTSILTGKLISYLVSDFMKVFNHRGTDFTN</sequence>
<dbReference type="PANTHER" id="PTHR11358">
    <property type="entry name" value="ARGINASE/AGMATINASE"/>
    <property type="match status" value="1"/>
</dbReference>
<evidence type="ECO:0000313" key="7">
    <source>
        <dbReference type="Proteomes" id="UP000002875"/>
    </source>
</evidence>
<evidence type="ECO:0000256" key="4">
    <source>
        <dbReference type="ARBA" id="ARBA00023211"/>
    </source>
</evidence>
<organism evidence="6 7">
    <name type="scientific">Emticicia oligotrophica (strain DSM 17448 / CIP 109782 / MTCC 6937 / GPTSA100-15)</name>
    <dbReference type="NCBI Taxonomy" id="929562"/>
    <lineage>
        <taxon>Bacteria</taxon>
        <taxon>Pseudomonadati</taxon>
        <taxon>Bacteroidota</taxon>
        <taxon>Cytophagia</taxon>
        <taxon>Cytophagales</taxon>
        <taxon>Leadbetterellaceae</taxon>
        <taxon>Emticicia</taxon>
    </lineage>
</organism>
<keyword evidence="7" id="KW-1185">Reference proteome</keyword>